<dbReference type="InterPro" id="IPR048684">
    <property type="entry name" value="COG4_C"/>
</dbReference>
<keyword evidence="12" id="KW-1185">Reference proteome</keyword>
<evidence type="ECO:0000259" key="10">
    <source>
        <dbReference type="SMART" id="SM00762"/>
    </source>
</evidence>
<name>A0A9Q3CAL7_9BASI</name>
<reference evidence="11" key="1">
    <citation type="submission" date="2021-03" db="EMBL/GenBank/DDBJ databases">
        <title>Draft genome sequence of rust myrtle Austropuccinia psidii MF-1, a brazilian biotype.</title>
        <authorList>
            <person name="Quecine M.C."/>
            <person name="Pachon D.M.R."/>
            <person name="Bonatelli M.L."/>
            <person name="Correr F.H."/>
            <person name="Franceschini L.M."/>
            <person name="Leite T.F."/>
            <person name="Margarido G.R.A."/>
            <person name="Almeida C.A."/>
            <person name="Ferrarezi J.A."/>
            <person name="Labate C.A."/>
        </authorList>
    </citation>
    <scope>NUCLEOTIDE SEQUENCE</scope>
    <source>
        <strain evidence="11">MF-1</strain>
    </source>
</reference>
<dbReference type="Gene3D" id="1.10.287.1060">
    <property type="entry name" value="ESAT-6-like"/>
    <property type="match status" value="1"/>
</dbReference>
<dbReference type="GO" id="GO:0000139">
    <property type="term" value="C:Golgi membrane"/>
    <property type="evidence" value="ECO:0007669"/>
    <property type="project" value="UniProtKB-SubCell"/>
</dbReference>
<dbReference type="Pfam" id="PF20663">
    <property type="entry name" value="COG4_N"/>
    <property type="match status" value="1"/>
</dbReference>
<feature type="region of interest" description="Disordered" evidence="9">
    <location>
        <begin position="1"/>
        <end position="22"/>
    </location>
</feature>
<evidence type="ECO:0000256" key="6">
    <source>
        <dbReference type="ARBA" id="ARBA00023034"/>
    </source>
</evidence>
<comment type="subcellular location">
    <subcellularLocation>
        <location evidence="1">Golgi apparatus membrane</location>
        <topology evidence="1">Peripheral membrane protein</topology>
    </subcellularLocation>
</comment>
<evidence type="ECO:0000256" key="4">
    <source>
        <dbReference type="ARBA" id="ARBA00022448"/>
    </source>
</evidence>
<dbReference type="Proteomes" id="UP000765509">
    <property type="component" value="Unassembled WGS sequence"/>
</dbReference>
<evidence type="ECO:0000256" key="7">
    <source>
        <dbReference type="ARBA" id="ARBA00023136"/>
    </source>
</evidence>
<dbReference type="Gene3D" id="1.20.58.1970">
    <property type="match status" value="1"/>
</dbReference>
<feature type="compositionally biased region" description="Polar residues" evidence="9">
    <location>
        <begin position="370"/>
        <end position="385"/>
    </location>
</feature>
<dbReference type="OrthoDB" id="47059at2759"/>
<protein>
    <recommendedName>
        <fullName evidence="3">Conserved oligomeric Golgi complex subunit 4</fullName>
    </recommendedName>
    <alternativeName>
        <fullName evidence="8">Component of oligomeric Golgi complex 4</fullName>
    </alternativeName>
</protein>
<dbReference type="InterPro" id="IPR013167">
    <property type="entry name" value="COG4_M"/>
</dbReference>
<evidence type="ECO:0000256" key="9">
    <source>
        <dbReference type="SAM" id="MobiDB-lite"/>
    </source>
</evidence>
<evidence type="ECO:0000313" key="12">
    <source>
        <dbReference type="Proteomes" id="UP000765509"/>
    </source>
</evidence>
<evidence type="ECO:0000256" key="3">
    <source>
        <dbReference type="ARBA" id="ARBA00020975"/>
    </source>
</evidence>
<evidence type="ECO:0000313" key="11">
    <source>
        <dbReference type="EMBL" id="MBW0480142.1"/>
    </source>
</evidence>
<dbReference type="PANTHER" id="PTHR24016">
    <property type="entry name" value="CONSERVED OLIGOMERIC GOLGI COMPLEX SUBUNIT 4"/>
    <property type="match status" value="1"/>
</dbReference>
<dbReference type="Pfam" id="PF08318">
    <property type="entry name" value="COG4_m"/>
    <property type="match status" value="1"/>
</dbReference>
<accession>A0A9Q3CAL7</accession>
<dbReference type="EMBL" id="AVOT02005855">
    <property type="protein sequence ID" value="MBW0480142.1"/>
    <property type="molecule type" value="Genomic_DNA"/>
</dbReference>
<keyword evidence="4" id="KW-0813">Transport</keyword>
<evidence type="ECO:0000256" key="1">
    <source>
        <dbReference type="ARBA" id="ARBA00004395"/>
    </source>
</evidence>
<organism evidence="11 12">
    <name type="scientific">Austropuccinia psidii MF-1</name>
    <dbReference type="NCBI Taxonomy" id="1389203"/>
    <lineage>
        <taxon>Eukaryota</taxon>
        <taxon>Fungi</taxon>
        <taxon>Dikarya</taxon>
        <taxon>Basidiomycota</taxon>
        <taxon>Pucciniomycotina</taxon>
        <taxon>Pucciniomycetes</taxon>
        <taxon>Pucciniales</taxon>
        <taxon>Sphaerophragmiaceae</taxon>
        <taxon>Austropuccinia</taxon>
    </lineage>
</organism>
<comment type="similarity">
    <text evidence="2">Belongs to the COG4 family.</text>
</comment>
<dbReference type="GO" id="GO:0015031">
    <property type="term" value="P:protein transport"/>
    <property type="evidence" value="ECO:0007669"/>
    <property type="project" value="UniProtKB-KW"/>
</dbReference>
<keyword evidence="7" id="KW-0472">Membrane</keyword>
<dbReference type="InterPro" id="IPR048682">
    <property type="entry name" value="COG4"/>
</dbReference>
<gene>
    <name evidence="11" type="ORF">O181_019857</name>
</gene>
<comment type="caution">
    <text evidence="11">The sequence shown here is derived from an EMBL/GenBank/DDBJ whole genome shotgun (WGS) entry which is preliminary data.</text>
</comment>
<feature type="region of interest" description="Disordered" evidence="9">
    <location>
        <begin position="427"/>
        <end position="458"/>
    </location>
</feature>
<keyword evidence="5" id="KW-0653">Protein transport</keyword>
<feature type="region of interest" description="Disordered" evidence="9">
    <location>
        <begin position="370"/>
        <end position="395"/>
    </location>
</feature>
<dbReference type="AlphaFoldDB" id="A0A9Q3CAL7"/>
<dbReference type="PANTHER" id="PTHR24016:SF0">
    <property type="entry name" value="CONSERVED OLIGOMERIC GOLGI COMPLEX SUBUNIT 4"/>
    <property type="match status" value="1"/>
</dbReference>
<dbReference type="SMART" id="SM00762">
    <property type="entry name" value="Cog4"/>
    <property type="match status" value="1"/>
</dbReference>
<keyword evidence="6" id="KW-0333">Golgi apparatus</keyword>
<feature type="domain" description="COG4 transport protein middle alpha-helical bundle" evidence="10">
    <location>
        <begin position="190"/>
        <end position="567"/>
    </location>
</feature>
<dbReference type="InterPro" id="IPR048680">
    <property type="entry name" value="COG4_N"/>
</dbReference>
<dbReference type="Pfam" id="PF20662">
    <property type="entry name" value="COG4_C"/>
    <property type="match status" value="1"/>
</dbReference>
<evidence type="ECO:0000256" key="8">
    <source>
        <dbReference type="ARBA" id="ARBA00031340"/>
    </source>
</evidence>
<evidence type="ECO:0000256" key="2">
    <source>
        <dbReference type="ARBA" id="ARBA00009215"/>
    </source>
</evidence>
<proteinExistence type="inferred from homology"/>
<sequence>MLTVETNPIAPATSAELPQTEDHHPVYSKQRLAALNSHLDLINALTHLEASEYKIDQSLSQLLSSPDRIESSLDTIGHLKPNLSSLTHDALTLHEIVTERAAVAERISGKVRVLDLEQSRVTNCIDRVQSATELKDALSQLFLAIERADWEAATRHVQRANALDRAFLTSQFAQAVVPTTDIPDPPAVALENFISQLTKIFLKSFNCAARAKDEVTTTRFFKLFPLLGPSALKAGLEAYSEFVGTLVSLPSSTSRPSDTSRTTSILSQFTSVFEQLALIIDQHQNLVDKYYGPWSMVTVALHLNKEMDRLVDRLVTSWHADRQLERKLIGTQRYAFPGLTQLLLGPNPLTMNSINSQTALQSSLRSFAGNVQRTHPSQSHSNTLVASEGDNEDPREIDGLLGELAGMSSRWQTYRRFLHSRFTEEDFKPVDEAPPSQALPPNSSSPTKPEIHPVVQPVPSTSFNRHLSSLEATKLAQKLNELLEGVYLPLETWYLRVNIEKAHLSNEPDFNTCPYLSSALDDVFYITKKVIIRLINVGSVDCAQKGLLKIQEIIERDFGEVMKKRLETLGTNMGPTAAVGFGISSKVGEEKEKKEKLTRNSYIVYLNNLSMASEYTIRLVEEIFLSPTLSQNFFIPHEISAVKASFETFLQAEKKFLSIAKSGLEQLFNQLIRPRLRSMLSDCYKDVTYVLNDESYAEAELQDICKKRFCKAWETLMGPYKESLTSQNFHEFFSMTIHALVRPWETVVRNMKFNELGSLRFDKDLRSITSYLSSQTNFGVSLINESFIRLRQISMLLGLDEAEEDLKDFLVSEEVVWRLTMSEIKGILSQKIAAK</sequence>
<evidence type="ECO:0000256" key="5">
    <source>
        <dbReference type="ARBA" id="ARBA00022927"/>
    </source>
</evidence>